<dbReference type="AlphaFoldDB" id="A0A0A1ZFW6"/>
<organism evidence="2 3">
    <name type="scientific">Prochlorococcus marinus str. GP2</name>
    <dbReference type="NCBI Taxonomy" id="59925"/>
    <lineage>
        <taxon>Bacteria</taxon>
        <taxon>Bacillati</taxon>
        <taxon>Cyanobacteriota</taxon>
        <taxon>Cyanophyceae</taxon>
        <taxon>Synechococcales</taxon>
        <taxon>Prochlorococcaceae</taxon>
        <taxon>Prochlorococcus</taxon>
    </lineage>
</organism>
<evidence type="ECO:0000313" key="3">
    <source>
        <dbReference type="Proteomes" id="UP000030598"/>
    </source>
</evidence>
<dbReference type="EMBL" id="JNAH01000005">
    <property type="protein sequence ID" value="KGF87436.1"/>
    <property type="molecule type" value="Genomic_DNA"/>
</dbReference>
<feature type="transmembrane region" description="Helical" evidence="1">
    <location>
        <begin position="21"/>
        <end position="43"/>
    </location>
</feature>
<proteinExistence type="predicted"/>
<sequence>MGVDEKNNQKNKKFMKSIYKKIIFIISAIALFSVIVGVVKYSLTYIENNPEKFLPTQK</sequence>
<evidence type="ECO:0000313" key="2">
    <source>
        <dbReference type="EMBL" id="KGF87436.1"/>
    </source>
</evidence>
<gene>
    <name evidence="2" type="ORF">EU91_1166</name>
</gene>
<dbReference type="eggNOG" id="ENOG50322HM">
    <property type="taxonomic scope" value="Bacteria"/>
</dbReference>
<keyword evidence="1" id="KW-0472">Membrane</keyword>
<reference evidence="3" key="1">
    <citation type="journal article" date="2014" name="Sci. Data">
        <title>Genomes of diverse isolates of the marine cyanobacterium Prochlorococcus.</title>
        <authorList>
            <person name="Biller S."/>
            <person name="Berube P."/>
            <person name="Thompson J."/>
            <person name="Kelly L."/>
            <person name="Roggensack S."/>
            <person name="Awad L."/>
            <person name="Roache-Johnson K."/>
            <person name="Ding H."/>
            <person name="Giovannoni S.J."/>
            <person name="Moore L.R."/>
            <person name="Chisholm S.W."/>
        </authorList>
    </citation>
    <scope>NUCLEOTIDE SEQUENCE [LARGE SCALE GENOMIC DNA]</scope>
    <source>
        <strain evidence="3">GP2</strain>
    </source>
</reference>
<accession>A0A0A1ZFW6</accession>
<dbReference type="STRING" id="59925.EU91_1166"/>
<keyword evidence="1" id="KW-0812">Transmembrane</keyword>
<keyword evidence="1" id="KW-1133">Transmembrane helix</keyword>
<dbReference type="Proteomes" id="UP000030598">
    <property type="component" value="Unassembled WGS sequence"/>
</dbReference>
<comment type="caution">
    <text evidence="2">The sequence shown here is derived from an EMBL/GenBank/DDBJ whole genome shotgun (WGS) entry which is preliminary data.</text>
</comment>
<protein>
    <submittedName>
        <fullName evidence="2">Uncharacterized protein</fullName>
    </submittedName>
</protein>
<name>A0A0A1ZFW6_PROMR</name>
<evidence type="ECO:0000256" key="1">
    <source>
        <dbReference type="SAM" id="Phobius"/>
    </source>
</evidence>